<evidence type="ECO:0000313" key="6">
    <source>
        <dbReference type="Proteomes" id="UP000027936"/>
    </source>
</evidence>
<dbReference type="Proteomes" id="UP000027936">
    <property type="component" value="Unassembled WGS sequence"/>
</dbReference>
<sequence>MEELCEPLCIMHKGKPVVHGSLKEIKRAFGKKNLLIHADFDLESLKSFHGVIKAKLTMEGILLQIEGEKVAENILKEIVGKGFIRKFALEEPSLNDIFIEKVGDSYE</sequence>
<dbReference type="Pfam" id="PF13732">
    <property type="entry name" value="DrrA1-3_C"/>
    <property type="match status" value="1"/>
</dbReference>
<name>A0A072NZ07_SCHAZ</name>
<keyword evidence="3" id="KW-0067">ATP-binding</keyword>
<dbReference type="PATRIC" id="fig|1348973.3.peg.2055"/>
<keyword evidence="2" id="KW-0547">Nucleotide-binding</keyword>
<comment type="caution">
    <text evidence="5">The sequence shown here is derived from an EMBL/GenBank/DDBJ whole genome shotgun (WGS) entry which is preliminary data.</text>
</comment>
<evidence type="ECO:0000256" key="2">
    <source>
        <dbReference type="ARBA" id="ARBA00022741"/>
    </source>
</evidence>
<accession>A0A072NZ07</accession>
<evidence type="ECO:0000313" key="5">
    <source>
        <dbReference type="EMBL" id="KEF38495.1"/>
    </source>
</evidence>
<dbReference type="EMBL" id="JJRY01000007">
    <property type="protein sequence ID" value="KEF38495.1"/>
    <property type="molecule type" value="Genomic_DNA"/>
</dbReference>
<reference evidence="5 6" key="1">
    <citation type="submission" date="2014-04" db="EMBL/GenBank/DDBJ databases">
        <title>Draft genome sequence of Bacillus azotoformans MEV2011, a (co-) denitrifying strain unable to grow in the presence of oxygen.</title>
        <authorList>
            <person name="Nielsen M."/>
            <person name="Schreiber L."/>
            <person name="Finster K."/>
            <person name="Schramm A."/>
        </authorList>
    </citation>
    <scope>NUCLEOTIDE SEQUENCE [LARGE SCALE GENOMIC DNA]</scope>
    <source>
        <strain evidence="5 6">MEV2011</strain>
    </source>
</reference>
<feature type="domain" description="Daunorubicin resistance ATP-binding protein DrrA1/2-like C-terminal" evidence="4">
    <location>
        <begin position="20"/>
        <end position="102"/>
    </location>
</feature>
<dbReference type="InterPro" id="IPR025302">
    <property type="entry name" value="DrrA1/2-like_C"/>
</dbReference>
<evidence type="ECO:0000256" key="1">
    <source>
        <dbReference type="ARBA" id="ARBA00022448"/>
    </source>
</evidence>
<organism evidence="5 6">
    <name type="scientific">Schinkia azotoformans MEV2011</name>
    <dbReference type="NCBI Taxonomy" id="1348973"/>
    <lineage>
        <taxon>Bacteria</taxon>
        <taxon>Bacillati</taxon>
        <taxon>Bacillota</taxon>
        <taxon>Bacilli</taxon>
        <taxon>Bacillales</taxon>
        <taxon>Bacillaceae</taxon>
        <taxon>Calidifontibacillus/Schinkia group</taxon>
        <taxon>Schinkia</taxon>
    </lineage>
</organism>
<evidence type="ECO:0000259" key="4">
    <source>
        <dbReference type="Pfam" id="PF13732"/>
    </source>
</evidence>
<proteinExistence type="predicted"/>
<keyword evidence="1" id="KW-0813">Transport</keyword>
<evidence type="ECO:0000256" key="3">
    <source>
        <dbReference type="ARBA" id="ARBA00022840"/>
    </source>
</evidence>
<protein>
    <submittedName>
        <fullName evidence="5">ABC-type uncharacterized transport system, ATPase component</fullName>
    </submittedName>
</protein>
<dbReference type="GO" id="GO:0005524">
    <property type="term" value="F:ATP binding"/>
    <property type="evidence" value="ECO:0007669"/>
    <property type="project" value="UniProtKB-KW"/>
</dbReference>
<gene>
    <name evidence="5" type="ORF">M670_02121</name>
</gene>
<dbReference type="AlphaFoldDB" id="A0A072NZ07"/>